<dbReference type="Proteomes" id="UP001189429">
    <property type="component" value="Unassembled WGS sequence"/>
</dbReference>
<dbReference type="Pfam" id="PF14295">
    <property type="entry name" value="PAN_4"/>
    <property type="match status" value="7"/>
</dbReference>
<protein>
    <recommendedName>
        <fullName evidence="2">Apple domain-containing protein</fullName>
    </recommendedName>
</protein>
<dbReference type="EMBL" id="CAUYUJ010000733">
    <property type="protein sequence ID" value="CAK0792235.1"/>
    <property type="molecule type" value="Genomic_DNA"/>
</dbReference>
<dbReference type="PANTHER" id="PTHR48148">
    <property type="entry name" value="KERATINOCYTE PROLINE-RICH PROTEIN"/>
    <property type="match status" value="1"/>
</dbReference>
<dbReference type="InterPro" id="IPR003609">
    <property type="entry name" value="Pan_app"/>
</dbReference>
<comment type="caution">
    <text evidence="3">The sequence shown here is derived from an EMBL/GenBank/DDBJ whole genome shotgun (WGS) entry which is preliminary data.</text>
</comment>
<feature type="domain" description="Apple" evidence="2">
    <location>
        <begin position="338"/>
        <end position="366"/>
    </location>
</feature>
<feature type="domain" description="Apple" evidence="2">
    <location>
        <begin position="83"/>
        <end position="108"/>
    </location>
</feature>
<keyword evidence="4" id="KW-1185">Reference proteome</keyword>
<feature type="domain" description="Apple" evidence="2">
    <location>
        <begin position="515"/>
        <end position="540"/>
    </location>
</feature>
<name>A0ABN9PPA9_9DINO</name>
<sequence>MPAPTPAPAPAPTPAPAPAPTPAPTPAPLQTSAPTPAPTPAPPTPAPTPAPPPTTAPTPAPTAEPVYAMIYSVGKCKGTGTTTTAGSLEECAILCDAQGGCLFLSYSAGSGDCKLSQDCDDVGADPSYSVYQIGATPAPTLAPTPLTWGIYATGKCKGVATSHITGMTVAECGSLCGQSNGCMFFSHSATECHVHPSCADVNPYLTDFTIYHLALTMAPTFAPGVPTPAPTPVTYGIYDTGKCKGSGTTDDSGLTVEQCGSLCAQSSGCMFFSYSATECKLSDTCGSINSFDTDFTIYHLALTLAPTFAPGVPTPAPTPVTYGIYDTGKCKGSGTTDDSLTVEQCGSLCAQSSGCMFFSYSATECKLSDTCGSINSFDTDFTIYHLALTLAPTFAPGVPTPAPTPVTYGIYDTGKCKGSGTTDDSGLTVEQCGSLCAQSSGCMFFSYSATECKLSDTCGSINSFDTDFTIYHLALTLAPTFAPGVPTPAPTPVTYGIYDTGKCKGSGTTDDSGLTVEQCGSLCAQSSGCMFFSYSATECKLSDTCGSINSFDTDFTIYHLALTLAPTFAPGVPTPAPTPVTYGIYDTGKCKGSGTTDDSGLTVEQCGSLCAQSSGCMFFSYSATECKLSDTCGSINSFDTDFTIYHLALTLAPTFAPGVPTPAPTPLAYTLWNAVGMCKGSPLAFPTAADLQACGVACLAQSGCAYFSYASSSGGCKLTSSCDRNKWMTDYAIYELGA</sequence>
<gene>
    <name evidence="3" type="ORF">PCOR1329_LOCUS2885</name>
</gene>
<proteinExistence type="predicted"/>
<feature type="region of interest" description="Disordered" evidence="1">
    <location>
        <begin position="1"/>
        <end position="61"/>
    </location>
</feature>
<feature type="domain" description="Apple" evidence="2">
    <location>
        <begin position="688"/>
        <end position="712"/>
    </location>
</feature>
<evidence type="ECO:0000313" key="3">
    <source>
        <dbReference type="EMBL" id="CAK0792235.1"/>
    </source>
</evidence>
<feature type="domain" description="Apple" evidence="2">
    <location>
        <begin position="602"/>
        <end position="627"/>
    </location>
</feature>
<evidence type="ECO:0000259" key="2">
    <source>
        <dbReference type="Pfam" id="PF14295"/>
    </source>
</evidence>
<organism evidence="3 4">
    <name type="scientific">Prorocentrum cordatum</name>
    <dbReference type="NCBI Taxonomy" id="2364126"/>
    <lineage>
        <taxon>Eukaryota</taxon>
        <taxon>Sar</taxon>
        <taxon>Alveolata</taxon>
        <taxon>Dinophyceae</taxon>
        <taxon>Prorocentrales</taxon>
        <taxon>Prorocentraceae</taxon>
        <taxon>Prorocentrum</taxon>
    </lineage>
</organism>
<feature type="compositionally biased region" description="Pro residues" evidence="1">
    <location>
        <begin position="35"/>
        <end position="61"/>
    </location>
</feature>
<feature type="domain" description="Apple" evidence="2">
    <location>
        <begin position="428"/>
        <end position="453"/>
    </location>
</feature>
<evidence type="ECO:0000313" key="4">
    <source>
        <dbReference type="Proteomes" id="UP001189429"/>
    </source>
</evidence>
<dbReference type="PANTHER" id="PTHR48148:SF3">
    <property type="entry name" value="KERATINOCYTE PROLINE-RICH PROTEIN"/>
    <property type="match status" value="1"/>
</dbReference>
<accession>A0ABN9PPA9</accession>
<feature type="compositionally biased region" description="Pro residues" evidence="1">
    <location>
        <begin position="1"/>
        <end position="27"/>
    </location>
</feature>
<evidence type="ECO:0000256" key="1">
    <source>
        <dbReference type="SAM" id="MobiDB-lite"/>
    </source>
</evidence>
<reference evidence="3" key="1">
    <citation type="submission" date="2023-10" db="EMBL/GenBank/DDBJ databases">
        <authorList>
            <person name="Chen Y."/>
            <person name="Shah S."/>
            <person name="Dougan E. K."/>
            <person name="Thang M."/>
            <person name="Chan C."/>
        </authorList>
    </citation>
    <scope>NUCLEOTIDE SEQUENCE [LARGE SCALE GENOMIC DNA]</scope>
</reference>
<feature type="domain" description="Apple" evidence="2">
    <location>
        <begin position="255"/>
        <end position="280"/>
    </location>
</feature>